<dbReference type="Pfam" id="PF10288">
    <property type="entry name" value="CTU2"/>
    <property type="match status" value="1"/>
</dbReference>
<proteinExistence type="predicted"/>
<dbReference type="PANTHER" id="PTHR20882">
    <property type="entry name" value="CYTOPLASMIC TRNA 2-THIOLATION PROTEIN 2"/>
    <property type="match status" value="1"/>
</dbReference>
<dbReference type="KEGG" id="tnl:113496315"/>
<dbReference type="FunCoup" id="A0A7E5VSG3">
    <property type="interactions" value="1735"/>
</dbReference>
<reference evidence="4" key="1">
    <citation type="submission" date="2025-08" db="UniProtKB">
        <authorList>
            <consortium name="RefSeq"/>
        </authorList>
    </citation>
    <scope>IDENTIFICATION</scope>
</reference>
<organism evidence="3 4">
    <name type="scientific">Trichoplusia ni</name>
    <name type="common">Cabbage looper</name>
    <dbReference type="NCBI Taxonomy" id="7111"/>
    <lineage>
        <taxon>Eukaryota</taxon>
        <taxon>Metazoa</taxon>
        <taxon>Ecdysozoa</taxon>
        <taxon>Arthropoda</taxon>
        <taxon>Hexapoda</taxon>
        <taxon>Insecta</taxon>
        <taxon>Pterygota</taxon>
        <taxon>Neoptera</taxon>
        <taxon>Endopterygota</taxon>
        <taxon>Lepidoptera</taxon>
        <taxon>Glossata</taxon>
        <taxon>Ditrysia</taxon>
        <taxon>Noctuoidea</taxon>
        <taxon>Noctuidae</taxon>
        <taxon>Plusiinae</taxon>
        <taxon>Trichoplusia</taxon>
    </lineage>
</organism>
<gene>
    <name evidence="4" type="primary">LOC113496315</name>
</gene>
<evidence type="ECO:0000313" key="3">
    <source>
        <dbReference type="Proteomes" id="UP000322000"/>
    </source>
</evidence>
<name>A0A7E5VSG3_TRINI</name>
<dbReference type="Proteomes" id="UP000322000">
    <property type="component" value="Chromosome 8"/>
</dbReference>
<dbReference type="PANTHER" id="PTHR20882:SF14">
    <property type="entry name" value="CYTOPLASMIC TRNA 2-THIOLATION PROTEIN 2"/>
    <property type="match status" value="1"/>
</dbReference>
<keyword evidence="1" id="KW-0963">Cytoplasm</keyword>
<dbReference type="GeneID" id="113496315"/>
<dbReference type="AlphaFoldDB" id="A0A7E5VSG3"/>
<dbReference type="OrthoDB" id="25129at2759"/>
<dbReference type="GO" id="GO:0005829">
    <property type="term" value="C:cytosol"/>
    <property type="evidence" value="ECO:0007669"/>
    <property type="project" value="TreeGrafter"/>
</dbReference>
<evidence type="ECO:0000313" key="4">
    <source>
        <dbReference type="RefSeq" id="XP_026731275.1"/>
    </source>
</evidence>
<dbReference type="InParanoid" id="A0A7E5VSG3"/>
<dbReference type="SUPFAM" id="SSF52402">
    <property type="entry name" value="Adenine nucleotide alpha hydrolases-like"/>
    <property type="match status" value="1"/>
</dbReference>
<dbReference type="InterPro" id="IPR019407">
    <property type="entry name" value="CTU2"/>
</dbReference>
<dbReference type="GO" id="GO:0000049">
    <property type="term" value="F:tRNA binding"/>
    <property type="evidence" value="ECO:0007669"/>
    <property type="project" value="InterPro"/>
</dbReference>
<keyword evidence="3" id="KW-1185">Reference proteome</keyword>
<accession>A0A7E5VSG3</accession>
<dbReference type="GO" id="GO:0016783">
    <property type="term" value="F:sulfurtransferase activity"/>
    <property type="evidence" value="ECO:0007669"/>
    <property type="project" value="TreeGrafter"/>
</dbReference>
<evidence type="ECO:0000256" key="2">
    <source>
        <dbReference type="ARBA" id="ARBA00022694"/>
    </source>
</evidence>
<dbReference type="GO" id="GO:0002143">
    <property type="term" value="P:tRNA wobble position uridine thiolation"/>
    <property type="evidence" value="ECO:0007669"/>
    <property type="project" value="TreeGrafter"/>
</dbReference>
<dbReference type="CTD" id="348180"/>
<evidence type="ECO:0000256" key="1">
    <source>
        <dbReference type="ARBA" id="ARBA00022490"/>
    </source>
</evidence>
<sequence length="228" mass="25781">MPATAANDYLLKIKRDLFLKYAKKLNCTAIFTAETTNTLAINLLCNIAIGRGSQVQNDVGFCDIRDDQVKILRPMKDIGKEELDYYMKIKKLDPVFKKNVKSSSLQSAIASFVSDLQENFQSTISTVCKTADKIGDYDADKASRKCRICKSDLNKKNMKLSALEATNISKTVSFGNRHFKQDLEKNSELLSMLENDTQNMFPLIYKHLCYGCSRNHSEMSKPELLHIG</sequence>
<dbReference type="Gene3D" id="3.40.50.620">
    <property type="entry name" value="HUPs"/>
    <property type="match status" value="1"/>
</dbReference>
<keyword evidence="2" id="KW-0819">tRNA processing</keyword>
<protein>
    <submittedName>
        <fullName evidence="4">Cytoplasmic tRNA 2-thiolation protein 2</fullName>
    </submittedName>
</protein>
<dbReference type="RefSeq" id="XP_026731275.1">
    <property type="nucleotide sequence ID" value="XM_026875474.1"/>
</dbReference>
<dbReference type="InterPro" id="IPR014729">
    <property type="entry name" value="Rossmann-like_a/b/a_fold"/>
</dbReference>